<dbReference type="AlphaFoldDB" id="A0A9W9EJT7"/>
<organism evidence="1 2">
    <name type="scientific">Penicillium angulare</name>
    <dbReference type="NCBI Taxonomy" id="116970"/>
    <lineage>
        <taxon>Eukaryota</taxon>
        <taxon>Fungi</taxon>
        <taxon>Dikarya</taxon>
        <taxon>Ascomycota</taxon>
        <taxon>Pezizomycotina</taxon>
        <taxon>Eurotiomycetes</taxon>
        <taxon>Eurotiomycetidae</taxon>
        <taxon>Eurotiales</taxon>
        <taxon>Aspergillaceae</taxon>
        <taxon>Penicillium</taxon>
    </lineage>
</organism>
<dbReference type="Proteomes" id="UP001149165">
    <property type="component" value="Unassembled WGS sequence"/>
</dbReference>
<evidence type="ECO:0000313" key="2">
    <source>
        <dbReference type="Proteomes" id="UP001149165"/>
    </source>
</evidence>
<accession>A0A9W9EJT7</accession>
<gene>
    <name evidence="1" type="ORF">N7456_012575</name>
</gene>
<dbReference type="Pfam" id="PF20717">
    <property type="entry name" value="DUF6829"/>
    <property type="match status" value="1"/>
</dbReference>
<sequence>MSRSFVDAVYNGELASLHDDDLVRLLYTQFTPEIDHLKNVPRAVEKADQNKNGPKGNLTEKALSPSRLLFGEDFDEVNRTITNVRAVKWLLANEYEAFAANQAVKLSKQTFSTFRDRALLSLNDPDYLIALIVALVVGDMGKDPHLADEIVALSGVKSNENHDTLLAQAVGCGILDKSLSLLSDARREDVILGINVGAVLNIPQLMQGENVPGSLKPVLQFRDHLPAFTLKYLEIMFDVAGAAGHIDSCSAKRMIEPVCQSFLQAWPILEATVTSQTSHPETSLKEAYDQVLQNRGRLVNQMGFSSVLSTSNPADRAFLRLLAMGRVADQATAEQVQKAFTTLPEIESLVEGLNVNGIDDGEAILLYYMPALFAGTLQAVSEPGERIEALTSLMRFMVRLFDGSKPQPDTAGSIKECDVSAAVDFVHTSAFRPRFFDGYTLPAS</sequence>
<dbReference type="InterPro" id="IPR049232">
    <property type="entry name" value="DUF6829"/>
</dbReference>
<protein>
    <submittedName>
        <fullName evidence="1">Uncharacterized protein</fullName>
    </submittedName>
</protein>
<comment type="caution">
    <text evidence="1">The sequence shown here is derived from an EMBL/GenBank/DDBJ whole genome shotgun (WGS) entry which is preliminary data.</text>
</comment>
<reference evidence="1" key="1">
    <citation type="submission" date="2022-11" db="EMBL/GenBank/DDBJ databases">
        <authorList>
            <person name="Petersen C."/>
        </authorList>
    </citation>
    <scope>NUCLEOTIDE SEQUENCE</scope>
    <source>
        <strain evidence="1">IBT 30069</strain>
    </source>
</reference>
<name>A0A9W9EJT7_9EURO</name>
<reference evidence="1" key="2">
    <citation type="journal article" date="2023" name="IMA Fungus">
        <title>Comparative genomic study of the Penicillium genus elucidates a diverse pangenome and 15 lateral gene transfer events.</title>
        <authorList>
            <person name="Petersen C."/>
            <person name="Sorensen T."/>
            <person name="Nielsen M.R."/>
            <person name="Sondergaard T.E."/>
            <person name="Sorensen J.L."/>
            <person name="Fitzpatrick D.A."/>
            <person name="Frisvad J.C."/>
            <person name="Nielsen K.L."/>
        </authorList>
    </citation>
    <scope>NUCLEOTIDE SEQUENCE</scope>
    <source>
        <strain evidence="1">IBT 30069</strain>
    </source>
</reference>
<keyword evidence="2" id="KW-1185">Reference proteome</keyword>
<proteinExistence type="predicted"/>
<dbReference type="OrthoDB" id="5295627at2759"/>
<evidence type="ECO:0000313" key="1">
    <source>
        <dbReference type="EMBL" id="KAJ5083148.1"/>
    </source>
</evidence>
<dbReference type="EMBL" id="JAPQKH010000008">
    <property type="protein sequence ID" value="KAJ5083148.1"/>
    <property type="molecule type" value="Genomic_DNA"/>
</dbReference>